<dbReference type="AlphaFoldDB" id="A0A1R4B648"/>
<reference evidence="1 2" key="1">
    <citation type="submission" date="2017-02" db="EMBL/GenBank/DDBJ databases">
        <authorList>
            <person name="Peterson S.W."/>
        </authorList>
    </citation>
    <scope>NUCLEOTIDE SEQUENCE [LARGE SCALE GENOMIC DNA]</scope>
    <source>
        <strain evidence="1 2">CECT 9027</strain>
    </source>
</reference>
<keyword evidence="2" id="KW-1185">Reference proteome</keyword>
<dbReference type="RefSeq" id="WP_139343489.1">
    <property type="nucleotide sequence ID" value="NZ_AP024888.1"/>
</dbReference>
<gene>
    <name evidence="1" type="ORF">VPAL9027_02378</name>
</gene>
<dbReference type="Proteomes" id="UP000189475">
    <property type="component" value="Unassembled WGS sequence"/>
</dbReference>
<dbReference type="InterPro" id="IPR043776">
    <property type="entry name" value="DUF5718"/>
</dbReference>
<name>A0A1R4B648_9VIBR</name>
<protein>
    <submittedName>
        <fullName evidence="1">Uncharacterized protein</fullName>
    </submittedName>
</protein>
<organism evidence="1 2">
    <name type="scientific">Vibrio palustris</name>
    <dbReference type="NCBI Taxonomy" id="1918946"/>
    <lineage>
        <taxon>Bacteria</taxon>
        <taxon>Pseudomonadati</taxon>
        <taxon>Pseudomonadota</taxon>
        <taxon>Gammaproteobacteria</taxon>
        <taxon>Vibrionales</taxon>
        <taxon>Vibrionaceae</taxon>
        <taxon>Vibrio</taxon>
    </lineage>
</organism>
<dbReference type="Pfam" id="PF18985">
    <property type="entry name" value="DUF5718"/>
    <property type="match status" value="1"/>
</dbReference>
<sequence length="261" mass="29435">MNSITMGVIGNYFGHLSSAENVQESELPSGLFVIDQNASSLTTDSIMNYPSLGENIDIEPEFVIEYDIIYDGEQVSQVRGRRITIGNDTTIRQLQDAQKISARKSWGKASKGLHSQWWSLESIDNLSHISLISYIENNGECHLATQPLDIENIKLFGQPLEDWLVTAINQQGGDGMFDQILPQLQANGYPKTLTLFTGAPNYTAWGKKHFLQPDDIMHIIGYQTTEYNHKEVMELFESNNIKEVPNILYLKQKIKEPSLIA</sequence>
<accession>A0A1R4B648</accession>
<evidence type="ECO:0000313" key="2">
    <source>
        <dbReference type="Proteomes" id="UP000189475"/>
    </source>
</evidence>
<evidence type="ECO:0000313" key="1">
    <source>
        <dbReference type="EMBL" id="SJL84395.1"/>
    </source>
</evidence>
<proteinExistence type="predicted"/>
<dbReference type="OrthoDB" id="356878at2"/>
<dbReference type="STRING" id="1918946.VPAL9027_02378"/>
<dbReference type="EMBL" id="FUFT01000005">
    <property type="protein sequence ID" value="SJL84395.1"/>
    <property type="molecule type" value="Genomic_DNA"/>
</dbReference>